<sequence length="543" mass="61604">MRAAHRELEKLKRELSGPPSDFTGAFLKTQNLRRLIHQSPAVVDEGTVRLLGKILTHPPYQAQKQAYFFSRETALGLRDLLETSPHPNVVHQARRLLERLCLEPHGACQRAACEALGALPVPMGSPPPSFHVDPWCVPVLSWQHVLSSSQISEPEGYWKRCGRSFWKPSSKTGRLVVFKTAKDPESAEALFREIQWMRFLNENPLLCPEDTAQLPAPLTPNGPWLCRVESFPKACSPLDHGHRDKLWAIVFTAPLNYFDYPNQPKEGRMLPKAAFLAAMVRSARELARLATQGILHTAPIPLFHNRVQAHRREDAGLYRWPRAGRLDRWLASCDYPNFGASGVRDLEHLEPAGANGVPIYEQIGAHLLSLFLVCGSYFRNRDRRLRGLQADGTPVDVRNWFDKAFFIKLMESIFRAYYEAFAGQEAPMTIPGQVERLVERMIEEMGVDRHMEEILRVADQNSMTDEEFWTFLEERGYSRIEARRLVRGKDDVVLLTGPHLGAFNDRISLPELIQFVGAAAALCISGRYFCERQGPRNLASRPS</sequence>
<dbReference type="NCBIfam" id="NF033874">
    <property type="entry name" value="SidJ_rel_pseudo"/>
    <property type="match status" value="1"/>
</dbReference>
<name>A0A3N1UM53_9BACT</name>
<keyword evidence="2" id="KW-1185">Reference proteome</keyword>
<reference evidence="1 2" key="1">
    <citation type="submission" date="2018-11" db="EMBL/GenBank/DDBJ databases">
        <title>Genomic Encyclopedia of Type Strains, Phase IV (KMG-IV): sequencing the most valuable type-strain genomes for metagenomic binning, comparative biology and taxonomic classification.</title>
        <authorList>
            <person name="Goeker M."/>
        </authorList>
    </citation>
    <scope>NUCLEOTIDE SEQUENCE [LARGE SCALE GENOMIC DNA]</scope>
    <source>
        <strain evidence="1 2">DSM 22027</strain>
    </source>
</reference>
<dbReference type="EMBL" id="RJVA01000014">
    <property type="protein sequence ID" value="ROQ90818.1"/>
    <property type="molecule type" value="Genomic_DNA"/>
</dbReference>
<accession>A0A3N1UM53</accession>
<organism evidence="1 2">
    <name type="scientific">Desulfosoma caldarium</name>
    <dbReference type="NCBI Taxonomy" id="610254"/>
    <lineage>
        <taxon>Bacteria</taxon>
        <taxon>Pseudomonadati</taxon>
        <taxon>Thermodesulfobacteriota</taxon>
        <taxon>Syntrophobacteria</taxon>
        <taxon>Syntrophobacterales</taxon>
        <taxon>Syntrophobacteraceae</taxon>
        <taxon>Desulfosoma</taxon>
    </lineage>
</organism>
<evidence type="ECO:0000313" key="1">
    <source>
        <dbReference type="EMBL" id="ROQ90818.1"/>
    </source>
</evidence>
<evidence type="ECO:0000313" key="2">
    <source>
        <dbReference type="Proteomes" id="UP000276223"/>
    </source>
</evidence>
<dbReference type="RefSeq" id="WP_123291158.1">
    <property type="nucleotide sequence ID" value="NZ_RJVA01000014.1"/>
</dbReference>
<gene>
    <name evidence="1" type="ORF">EDC27_2712</name>
</gene>
<comment type="caution">
    <text evidence="1">The sequence shown here is derived from an EMBL/GenBank/DDBJ whole genome shotgun (WGS) entry which is preliminary data.</text>
</comment>
<dbReference type="OrthoDB" id="5410372at2"/>
<dbReference type="AlphaFoldDB" id="A0A3N1UM53"/>
<dbReference type="Proteomes" id="UP000276223">
    <property type="component" value="Unassembled WGS sequence"/>
</dbReference>
<protein>
    <submittedName>
        <fullName evidence="1">Uncharacterized protein</fullName>
    </submittedName>
</protein>
<proteinExistence type="predicted"/>